<name>A0A9Q4C7J3_9CORY</name>
<accession>A0A9Q4C7J3</accession>
<keyword evidence="2" id="KW-0812">Transmembrane</keyword>
<sequence length="332" mass="35577">MSPTTEPHSSGSGRHAAPNTTKLPVPAADFDERVAPWRNRNVVICVIVTTILALVLLNCGDILVAIIGELFGGLASLTPASPISIGSTIGRIVAVLLCVLLLTKLFRLTLPDLGMVRENRFGTWLTGAGFGFAAVTVVYLLNVIFGALDVSFTLKASELWVLLLAAVFFAFQGFFEELLFRFFIIPAYAARITVAGAIGLSSILFAFIHINNPNLTVFGMVNLVLYGVVFGTMYWRTGNAWFVAGWHSGWNFVLSMLYGSHVSGNALPGSVLSSAPSGSELLNGGEFGLEGSVLSTLLGIAIIAWCVKTKPASDTGLFTRRTRSVSTERRVN</sequence>
<comment type="caution">
    <text evidence="5">The sequence shown here is derived from an EMBL/GenBank/DDBJ whole genome shotgun (WGS) entry which is preliminary data.</text>
</comment>
<dbReference type="GO" id="GO:0008237">
    <property type="term" value="F:metallopeptidase activity"/>
    <property type="evidence" value="ECO:0007669"/>
    <property type="project" value="UniProtKB-KW"/>
</dbReference>
<keyword evidence="2" id="KW-0472">Membrane</keyword>
<feature type="transmembrane region" description="Helical" evidence="2">
    <location>
        <begin position="192"/>
        <end position="210"/>
    </location>
</feature>
<feature type="transmembrane region" description="Helical" evidence="2">
    <location>
        <begin position="287"/>
        <end position="307"/>
    </location>
</feature>
<feature type="transmembrane region" description="Helical" evidence="2">
    <location>
        <begin position="216"/>
        <end position="237"/>
    </location>
</feature>
<feature type="transmembrane region" description="Helical" evidence="2">
    <location>
        <begin position="124"/>
        <end position="147"/>
    </location>
</feature>
<dbReference type="GO" id="GO:0080120">
    <property type="term" value="P:CAAX-box protein maturation"/>
    <property type="evidence" value="ECO:0007669"/>
    <property type="project" value="UniProtKB-ARBA"/>
</dbReference>
<dbReference type="Proteomes" id="UP001081709">
    <property type="component" value="Unassembled WGS sequence"/>
</dbReference>
<protein>
    <submittedName>
        <fullName evidence="5">CPBP family intramembrane metalloprotease</fullName>
    </submittedName>
</protein>
<dbReference type="Proteomes" id="UP001071478">
    <property type="component" value="Unassembled WGS sequence"/>
</dbReference>
<feature type="transmembrane region" description="Helical" evidence="2">
    <location>
        <begin position="42"/>
        <end position="68"/>
    </location>
</feature>
<dbReference type="PANTHER" id="PTHR39430:SF1">
    <property type="entry name" value="PROTEASE"/>
    <property type="match status" value="1"/>
</dbReference>
<evidence type="ECO:0000256" key="2">
    <source>
        <dbReference type="SAM" id="Phobius"/>
    </source>
</evidence>
<keyword evidence="7" id="KW-1185">Reference proteome</keyword>
<feature type="compositionally biased region" description="Polar residues" evidence="1">
    <location>
        <begin position="1"/>
        <end position="22"/>
    </location>
</feature>
<evidence type="ECO:0000313" key="7">
    <source>
        <dbReference type="Proteomes" id="UP001081709"/>
    </source>
</evidence>
<keyword evidence="2" id="KW-1133">Transmembrane helix</keyword>
<evidence type="ECO:0000259" key="3">
    <source>
        <dbReference type="Pfam" id="PF02517"/>
    </source>
</evidence>
<gene>
    <name evidence="4" type="ORF">OS125_05570</name>
    <name evidence="5" type="ORF">OS129_03380</name>
</gene>
<feature type="transmembrane region" description="Helical" evidence="2">
    <location>
        <begin position="249"/>
        <end position="267"/>
    </location>
</feature>
<evidence type="ECO:0000313" key="4">
    <source>
        <dbReference type="EMBL" id="MCX7444711.1"/>
    </source>
</evidence>
<dbReference type="Pfam" id="PF02517">
    <property type="entry name" value="Rce1-like"/>
    <property type="match status" value="1"/>
</dbReference>
<feature type="domain" description="CAAX prenyl protease 2/Lysostaphin resistance protein A-like" evidence="3">
    <location>
        <begin position="160"/>
        <end position="253"/>
    </location>
</feature>
<dbReference type="InterPro" id="IPR003675">
    <property type="entry name" value="Rce1/LyrA-like_dom"/>
</dbReference>
<feature type="transmembrane region" description="Helical" evidence="2">
    <location>
        <begin position="159"/>
        <end position="180"/>
    </location>
</feature>
<evidence type="ECO:0000313" key="5">
    <source>
        <dbReference type="EMBL" id="MCX7467922.1"/>
    </source>
</evidence>
<proteinExistence type="predicted"/>
<feature type="region of interest" description="Disordered" evidence="1">
    <location>
        <begin position="1"/>
        <end position="24"/>
    </location>
</feature>
<dbReference type="EMBL" id="JAPMKV010000003">
    <property type="protein sequence ID" value="MCX7444711.1"/>
    <property type="molecule type" value="Genomic_DNA"/>
</dbReference>
<reference evidence="5" key="1">
    <citation type="submission" date="2022-11" db="EMBL/GenBank/DDBJ databases">
        <title>Corynebacterium sp. isolated from Penguins.</title>
        <authorList>
            <person name="Sedlar K."/>
            <person name="Svec P."/>
        </authorList>
    </citation>
    <scope>NUCLEOTIDE SEQUENCE</scope>
    <source>
        <strain evidence="4">P7003</strain>
        <strain evidence="5">P7374</strain>
    </source>
</reference>
<dbReference type="RefSeq" id="WP_200254047.1">
    <property type="nucleotide sequence ID" value="NZ_JAENIQ020000001.1"/>
</dbReference>
<evidence type="ECO:0000256" key="1">
    <source>
        <dbReference type="SAM" id="MobiDB-lite"/>
    </source>
</evidence>
<dbReference type="EMBL" id="JAPMKU010000002">
    <property type="protein sequence ID" value="MCX7467922.1"/>
    <property type="molecule type" value="Genomic_DNA"/>
</dbReference>
<dbReference type="PANTHER" id="PTHR39430">
    <property type="entry name" value="MEMBRANE-ASSOCIATED PROTEASE-RELATED"/>
    <property type="match status" value="1"/>
</dbReference>
<keyword evidence="5" id="KW-0645">Protease</keyword>
<organism evidence="5 6">
    <name type="scientific">Corynebacterium pygosceleis</name>
    <dbReference type="NCBI Taxonomy" id="2800406"/>
    <lineage>
        <taxon>Bacteria</taxon>
        <taxon>Bacillati</taxon>
        <taxon>Actinomycetota</taxon>
        <taxon>Actinomycetes</taxon>
        <taxon>Mycobacteriales</taxon>
        <taxon>Corynebacteriaceae</taxon>
        <taxon>Corynebacterium</taxon>
    </lineage>
</organism>
<keyword evidence="5" id="KW-0378">Hydrolase</keyword>
<evidence type="ECO:0000313" key="6">
    <source>
        <dbReference type="Proteomes" id="UP001071478"/>
    </source>
</evidence>
<keyword evidence="5" id="KW-0482">Metalloprotease</keyword>
<dbReference type="AlphaFoldDB" id="A0A9Q4C7J3"/>
<feature type="transmembrane region" description="Helical" evidence="2">
    <location>
        <begin position="80"/>
        <end position="103"/>
    </location>
</feature>
<dbReference type="GO" id="GO:0004175">
    <property type="term" value="F:endopeptidase activity"/>
    <property type="evidence" value="ECO:0007669"/>
    <property type="project" value="UniProtKB-ARBA"/>
</dbReference>